<dbReference type="SMART" id="SM00827">
    <property type="entry name" value="PKS_AT"/>
    <property type="match status" value="1"/>
</dbReference>
<evidence type="ECO:0000313" key="4">
    <source>
        <dbReference type="EMBL" id="GAA2199359.1"/>
    </source>
</evidence>
<sequence>MRSIAFLLPGQGSQSPGMATRLYAHDEVFAAAMDEFFTALGDSGRRLRADWLSADPDLPMDHVLRSQPLLFAVDHAYARLLRSWGLAPAALLGHSMGEVAAAVLAGILDFTEAARLVWWRCERLVDAPAGGMLAVAASADAVRPHLRGQVVVGGVNAPKQTIVAGPRHTLDEVARSLRADGVTVAAVPSQTPFHSPALDGSVPAAREAFARITRRPPAVPVVSCYTGAPLSDAEAMDPDYWAPQPARPVLFWPALETLLASGDHVLVETGPGQVLTRLARRHPAVRAGRSRVVPLAPARPGEEVATLLAARDALAAAEASAVGG</sequence>
<organism evidence="4 5">
    <name type="scientific">Streptomyces bangladeshensis</name>
    <dbReference type="NCBI Taxonomy" id="295352"/>
    <lineage>
        <taxon>Bacteria</taxon>
        <taxon>Bacillati</taxon>
        <taxon>Actinomycetota</taxon>
        <taxon>Actinomycetes</taxon>
        <taxon>Kitasatosporales</taxon>
        <taxon>Streptomycetaceae</taxon>
        <taxon>Streptomyces</taxon>
    </lineage>
</organism>
<protein>
    <recommendedName>
        <fullName evidence="3">Malonyl-CoA:ACP transacylase (MAT) domain-containing protein</fullName>
    </recommendedName>
</protein>
<dbReference type="PANTHER" id="PTHR43775:SF37">
    <property type="entry name" value="SI:DKEY-61P9.11"/>
    <property type="match status" value="1"/>
</dbReference>
<dbReference type="EMBL" id="BAAAOQ010000015">
    <property type="protein sequence ID" value="GAA2199359.1"/>
    <property type="molecule type" value="Genomic_DNA"/>
</dbReference>
<proteinExistence type="predicted"/>
<dbReference type="Gene3D" id="3.40.366.10">
    <property type="entry name" value="Malonyl-Coenzyme A Acyl Carrier Protein, domain 2"/>
    <property type="match status" value="1"/>
</dbReference>
<keyword evidence="1" id="KW-0596">Phosphopantetheine</keyword>
<dbReference type="SUPFAM" id="SSF52151">
    <property type="entry name" value="FabD/lysophospholipase-like"/>
    <property type="match status" value="1"/>
</dbReference>
<evidence type="ECO:0000256" key="1">
    <source>
        <dbReference type="ARBA" id="ARBA00022450"/>
    </source>
</evidence>
<dbReference type="InterPro" id="IPR001227">
    <property type="entry name" value="Ac_transferase_dom_sf"/>
</dbReference>
<comment type="caution">
    <text evidence="4">The sequence shown here is derived from an EMBL/GenBank/DDBJ whole genome shotgun (WGS) entry which is preliminary data.</text>
</comment>
<name>A0ABN3BRU0_9ACTN</name>
<evidence type="ECO:0000259" key="3">
    <source>
        <dbReference type="SMART" id="SM00827"/>
    </source>
</evidence>
<dbReference type="SUPFAM" id="SSF55048">
    <property type="entry name" value="Probable ACP-binding domain of malonyl-CoA ACP transacylase"/>
    <property type="match status" value="1"/>
</dbReference>
<dbReference type="InterPro" id="IPR050091">
    <property type="entry name" value="PKS_NRPS_Biosynth_Enz"/>
</dbReference>
<dbReference type="RefSeq" id="WP_094374617.1">
    <property type="nucleotide sequence ID" value="NZ_BAAAOQ010000015.1"/>
</dbReference>
<dbReference type="InterPro" id="IPR016035">
    <property type="entry name" value="Acyl_Trfase/lysoPLipase"/>
</dbReference>
<reference evidence="4 5" key="1">
    <citation type="journal article" date="2019" name="Int. J. Syst. Evol. Microbiol.">
        <title>The Global Catalogue of Microorganisms (GCM) 10K type strain sequencing project: providing services to taxonomists for standard genome sequencing and annotation.</title>
        <authorList>
            <consortium name="The Broad Institute Genomics Platform"/>
            <consortium name="The Broad Institute Genome Sequencing Center for Infectious Disease"/>
            <person name="Wu L."/>
            <person name="Ma J."/>
        </authorList>
    </citation>
    <scope>NUCLEOTIDE SEQUENCE [LARGE SCALE GENOMIC DNA]</scope>
    <source>
        <strain evidence="4 5">JCM 14924</strain>
    </source>
</reference>
<keyword evidence="2" id="KW-0597">Phosphoprotein</keyword>
<gene>
    <name evidence="4" type="ORF">GCM10009787_45970</name>
</gene>
<dbReference type="Pfam" id="PF00698">
    <property type="entry name" value="Acyl_transf_1"/>
    <property type="match status" value="1"/>
</dbReference>
<dbReference type="InterPro" id="IPR016036">
    <property type="entry name" value="Malonyl_transacylase_ACP-bd"/>
</dbReference>
<feature type="domain" description="Malonyl-CoA:ACP transacylase (MAT)" evidence="3">
    <location>
        <begin position="7"/>
        <end position="302"/>
    </location>
</feature>
<dbReference type="InterPro" id="IPR014043">
    <property type="entry name" value="Acyl_transferase_dom"/>
</dbReference>
<keyword evidence="5" id="KW-1185">Reference proteome</keyword>
<dbReference type="Gene3D" id="3.30.70.3290">
    <property type="match status" value="1"/>
</dbReference>
<dbReference type="Gene3D" id="3.30.70.250">
    <property type="entry name" value="Malonyl-CoA ACP transacylase, ACP-binding"/>
    <property type="match status" value="1"/>
</dbReference>
<dbReference type="Proteomes" id="UP001501391">
    <property type="component" value="Unassembled WGS sequence"/>
</dbReference>
<dbReference type="PANTHER" id="PTHR43775">
    <property type="entry name" value="FATTY ACID SYNTHASE"/>
    <property type="match status" value="1"/>
</dbReference>
<evidence type="ECO:0000256" key="2">
    <source>
        <dbReference type="ARBA" id="ARBA00022553"/>
    </source>
</evidence>
<evidence type="ECO:0000313" key="5">
    <source>
        <dbReference type="Proteomes" id="UP001501391"/>
    </source>
</evidence>
<accession>A0ABN3BRU0</accession>